<keyword evidence="3" id="KW-1185">Reference proteome</keyword>
<proteinExistence type="predicted"/>
<name>A0AAD9UJY6_RIDPI</name>
<evidence type="ECO:0000313" key="2">
    <source>
        <dbReference type="EMBL" id="KAK2192131.1"/>
    </source>
</evidence>
<comment type="caution">
    <text evidence="2">The sequence shown here is derived from an EMBL/GenBank/DDBJ whole genome shotgun (WGS) entry which is preliminary data.</text>
</comment>
<dbReference type="AlphaFoldDB" id="A0AAD9UJY6"/>
<accession>A0AAD9UJY6</accession>
<protein>
    <submittedName>
        <fullName evidence="2">Uncharacterized protein</fullName>
    </submittedName>
</protein>
<keyword evidence="1" id="KW-0812">Transmembrane</keyword>
<evidence type="ECO:0000256" key="1">
    <source>
        <dbReference type="SAM" id="Phobius"/>
    </source>
</evidence>
<organism evidence="2 3">
    <name type="scientific">Ridgeia piscesae</name>
    <name type="common">Tubeworm</name>
    <dbReference type="NCBI Taxonomy" id="27915"/>
    <lineage>
        <taxon>Eukaryota</taxon>
        <taxon>Metazoa</taxon>
        <taxon>Spiralia</taxon>
        <taxon>Lophotrochozoa</taxon>
        <taxon>Annelida</taxon>
        <taxon>Polychaeta</taxon>
        <taxon>Sedentaria</taxon>
        <taxon>Canalipalpata</taxon>
        <taxon>Sabellida</taxon>
        <taxon>Siboglinidae</taxon>
        <taxon>Ridgeia</taxon>
    </lineage>
</organism>
<keyword evidence="1" id="KW-0472">Membrane</keyword>
<reference evidence="2" key="1">
    <citation type="journal article" date="2023" name="Mol. Biol. Evol.">
        <title>Third-Generation Sequencing Reveals the Adaptive Role of the Epigenome in Three Deep-Sea Polychaetes.</title>
        <authorList>
            <person name="Perez M."/>
            <person name="Aroh O."/>
            <person name="Sun Y."/>
            <person name="Lan Y."/>
            <person name="Juniper S.K."/>
            <person name="Young C.R."/>
            <person name="Angers B."/>
            <person name="Qian P.Y."/>
        </authorList>
    </citation>
    <scope>NUCLEOTIDE SEQUENCE</scope>
    <source>
        <strain evidence="2">R07B-5</strain>
    </source>
</reference>
<keyword evidence="1" id="KW-1133">Transmembrane helix</keyword>
<feature type="transmembrane region" description="Helical" evidence="1">
    <location>
        <begin position="24"/>
        <end position="43"/>
    </location>
</feature>
<dbReference type="Proteomes" id="UP001209878">
    <property type="component" value="Unassembled WGS sequence"/>
</dbReference>
<gene>
    <name evidence="2" type="ORF">NP493_37g00007</name>
</gene>
<sequence length="53" mass="5687">MLLQGVSVSRVVRADKLTEADMNSAVPFVWCALLLGLIATTYARGADSPTYDV</sequence>
<dbReference type="EMBL" id="JAODUO010000037">
    <property type="protein sequence ID" value="KAK2192131.1"/>
    <property type="molecule type" value="Genomic_DNA"/>
</dbReference>
<evidence type="ECO:0000313" key="3">
    <source>
        <dbReference type="Proteomes" id="UP001209878"/>
    </source>
</evidence>